<feature type="transmembrane region" description="Helical" evidence="1">
    <location>
        <begin position="78"/>
        <end position="100"/>
    </location>
</feature>
<evidence type="ECO:0000256" key="1">
    <source>
        <dbReference type="SAM" id="Phobius"/>
    </source>
</evidence>
<dbReference type="PANTHER" id="PTHR38095">
    <property type="entry name" value="ANAEROBIC DIMETHYL SULFOXIDE REDUCTASE CHAIN YNFH"/>
    <property type="match status" value="1"/>
</dbReference>
<sequence>MGLESLYLFTMLGGLAAGAYAFETGLRRKREGARPWLVPLVVVVLFAVGMIAAATHVHSIPRAIESVFGGTVNFGSGMIQEVTVAGCFLVLAVVDLIVTLVKKGSPYALRIVTAVVGVVCMVMMGLAYTDIYGSPVWCNVPATVVSFLAGDLAMGLALFALLGSASYDEKPLRWSAFIVNAALAIGLCLEAVAFNGVGLSPITQIAGLVIAPVASVVLVALSSKIKNKTVLALAVCVVSIVGIAIARYAFYAACMVA</sequence>
<feature type="transmembrane region" description="Helical" evidence="1">
    <location>
        <begin position="6"/>
        <end position="24"/>
    </location>
</feature>
<keyword evidence="1" id="KW-1133">Transmembrane helix</keyword>
<organism evidence="2 3">
    <name type="scientific">Gordonibacter massiliensis</name>
    <name type="common">ex Traore et al. 2017</name>
    <dbReference type="NCBI Taxonomy" id="1841863"/>
    <lineage>
        <taxon>Bacteria</taxon>
        <taxon>Bacillati</taxon>
        <taxon>Actinomycetota</taxon>
        <taxon>Coriobacteriia</taxon>
        <taxon>Eggerthellales</taxon>
        <taxon>Eggerthellaceae</taxon>
        <taxon>Gordonibacter</taxon>
    </lineage>
</organism>
<feature type="transmembrane region" description="Helical" evidence="1">
    <location>
        <begin position="36"/>
        <end position="58"/>
    </location>
</feature>
<evidence type="ECO:0000313" key="2">
    <source>
        <dbReference type="EMBL" id="MBC2888750.1"/>
    </source>
</evidence>
<dbReference type="Pfam" id="PF04976">
    <property type="entry name" value="DmsC"/>
    <property type="match status" value="1"/>
</dbReference>
<dbReference type="GO" id="GO:0005886">
    <property type="term" value="C:plasma membrane"/>
    <property type="evidence" value="ECO:0007669"/>
    <property type="project" value="TreeGrafter"/>
</dbReference>
<gene>
    <name evidence="2" type="ORF">H7313_05220</name>
</gene>
<evidence type="ECO:0000313" key="3">
    <source>
        <dbReference type="Proteomes" id="UP000587396"/>
    </source>
</evidence>
<reference evidence="2 3" key="1">
    <citation type="submission" date="2020-08" db="EMBL/GenBank/DDBJ databases">
        <authorList>
            <person name="Liu C."/>
            <person name="Sun Q."/>
        </authorList>
    </citation>
    <scope>NUCLEOTIDE SEQUENCE [LARGE SCALE GENOMIC DNA]</scope>
    <source>
        <strain evidence="2 3">N22</strain>
    </source>
</reference>
<feature type="transmembrane region" description="Helical" evidence="1">
    <location>
        <begin position="140"/>
        <end position="162"/>
    </location>
</feature>
<proteinExistence type="predicted"/>
<keyword evidence="1" id="KW-0812">Transmembrane</keyword>
<feature type="transmembrane region" description="Helical" evidence="1">
    <location>
        <begin position="202"/>
        <end position="221"/>
    </location>
</feature>
<feature type="transmembrane region" description="Helical" evidence="1">
    <location>
        <begin position="107"/>
        <end position="128"/>
    </location>
</feature>
<name>A0A842JI48_9ACTN</name>
<comment type="caution">
    <text evidence="2">The sequence shown here is derived from an EMBL/GenBank/DDBJ whole genome shotgun (WGS) entry which is preliminary data.</text>
</comment>
<dbReference type="GO" id="GO:0009390">
    <property type="term" value="C:dimethyl sulfoxide reductase complex"/>
    <property type="evidence" value="ECO:0007669"/>
    <property type="project" value="TreeGrafter"/>
</dbReference>
<dbReference type="Proteomes" id="UP000587396">
    <property type="component" value="Unassembled WGS sequence"/>
</dbReference>
<protein>
    <submittedName>
        <fullName evidence="2">Dimethyl sulfoxide reductase anchor subunit</fullName>
    </submittedName>
</protein>
<dbReference type="InterPro" id="IPR007059">
    <property type="entry name" value="DmsC"/>
</dbReference>
<dbReference type="GO" id="GO:0019645">
    <property type="term" value="P:anaerobic electron transport chain"/>
    <property type="evidence" value="ECO:0007669"/>
    <property type="project" value="InterPro"/>
</dbReference>
<dbReference type="EMBL" id="JACMSE010000002">
    <property type="protein sequence ID" value="MBC2888750.1"/>
    <property type="molecule type" value="Genomic_DNA"/>
</dbReference>
<dbReference type="Gene3D" id="1.20.1630.10">
    <property type="entry name" value="Formate dehydrogenase/DMSO reductase domain"/>
    <property type="match status" value="1"/>
</dbReference>
<dbReference type="GO" id="GO:0009389">
    <property type="term" value="F:dimethyl sulfoxide reductase activity"/>
    <property type="evidence" value="ECO:0007669"/>
    <property type="project" value="TreeGrafter"/>
</dbReference>
<keyword evidence="1" id="KW-0472">Membrane</keyword>
<dbReference type="RefSeq" id="WP_185904673.1">
    <property type="nucleotide sequence ID" value="NZ_JACMSE010000002.1"/>
</dbReference>
<dbReference type="PANTHER" id="PTHR38095:SF1">
    <property type="entry name" value="ANAEROBIC DIMETHYL SULFOXIDE REDUCTASE CHAIN YNFH"/>
    <property type="match status" value="1"/>
</dbReference>
<feature type="transmembrane region" description="Helical" evidence="1">
    <location>
        <begin position="174"/>
        <end position="196"/>
    </location>
</feature>
<feature type="transmembrane region" description="Helical" evidence="1">
    <location>
        <begin position="230"/>
        <end position="250"/>
    </location>
</feature>
<dbReference type="AlphaFoldDB" id="A0A842JI48"/>
<accession>A0A842JI48</accession>
<keyword evidence="3" id="KW-1185">Reference proteome</keyword>